<keyword evidence="1" id="KW-0812">Transmembrane</keyword>
<protein>
    <submittedName>
        <fullName evidence="2">Uncharacterized protein</fullName>
    </submittedName>
</protein>
<dbReference type="InParanoid" id="G4ZEW4"/>
<feature type="transmembrane region" description="Helical" evidence="1">
    <location>
        <begin position="124"/>
        <end position="145"/>
    </location>
</feature>
<dbReference type="AlphaFoldDB" id="G4ZEW4"/>
<dbReference type="EMBL" id="JH159154">
    <property type="protein sequence ID" value="EGZ17460.1"/>
    <property type="molecule type" value="Genomic_DNA"/>
</dbReference>
<evidence type="ECO:0000256" key="1">
    <source>
        <dbReference type="SAM" id="Phobius"/>
    </source>
</evidence>
<dbReference type="RefSeq" id="XP_009526518.1">
    <property type="nucleotide sequence ID" value="XM_009528223.1"/>
</dbReference>
<sequence length="234" mass="26227">MTTNERLHGLLEVQRKRLLDAWFALQLTHYSGKYSIERMLSIDEYTRSTSLIRVVLVVLGVPLLVFALVIGQKSIALQDPSDGWQANHGFWVRVGIIGAVIGYAAACQLGTWLELSDLSSRQTAVFCCYKAAGFVAVGIAAVEMWVFPVPFFMLSLSMIWPMLLVGSLRLVVGSHSFQQIRSRQDHLRRLNRLGTLQGFLSVAYPAYQVLFKVANHTVYELPVLLLLPAFKVVM</sequence>
<feature type="transmembrane region" description="Helical" evidence="1">
    <location>
        <begin position="51"/>
        <end position="70"/>
    </location>
</feature>
<proteinExistence type="predicted"/>
<gene>
    <name evidence="2" type="ORF">PHYSODRAFT_498376</name>
</gene>
<keyword evidence="3" id="KW-1185">Reference proteome</keyword>
<accession>G4ZEW4</accession>
<name>G4ZEW4_PHYSP</name>
<feature type="transmembrane region" description="Helical" evidence="1">
    <location>
        <begin position="151"/>
        <end position="172"/>
    </location>
</feature>
<reference evidence="2 3" key="1">
    <citation type="journal article" date="2006" name="Science">
        <title>Phytophthora genome sequences uncover evolutionary origins and mechanisms of pathogenesis.</title>
        <authorList>
            <person name="Tyler B.M."/>
            <person name="Tripathy S."/>
            <person name="Zhang X."/>
            <person name="Dehal P."/>
            <person name="Jiang R.H."/>
            <person name="Aerts A."/>
            <person name="Arredondo F.D."/>
            <person name="Baxter L."/>
            <person name="Bensasson D."/>
            <person name="Beynon J.L."/>
            <person name="Chapman J."/>
            <person name="Damasceno C.M."/>
            <person name="Dorrance A.E."/>
            <person name="Dou D."/>
            <person name="Dickerman A.W."/>
            <person name="Dubchak I.L."/>
            <person name="Garbelotto M."/>
            <person name="Gijzen M."/>
            <person name="Gordon S.G."/>
            <person name="Govers F."/>
            <person name="Grunwald N.J."/>
            <person name="Huang W."/>
            <person name="Ivors K.L."/>
            <person name="Jones R.W."/>
            <person name="Kamoun S."/>
            <person name="Krampis K."/>
            <person name="Lamour K.H."/>
            <person name="Lee M.K."/>
            <person name="McDonald W.H."/>
            <person name="Medina M."/>
            <person name="Meijer H.J."/>
            <person name="Nordberg E.K."/>
            <person name="Maclean D.J."/>
            <person name="Ospina-Giraldo M.D."/>
            <person name="Morris P.F."/>
            <person name="Phuntumart V."/>
            <person name="Putnam N.H."/>
            <person name="Rash S."/>
            <person name="Rose J.K."/>
            <person name="Sakihama Y."/>
            <person name="Salamov A.A."/>
            <person name="Savidor A."/>
            <person name="Scheuring C.F."/>
            <person name="Smith B.M."/>
            <person name="Sobral B.W."/>
            <person name="Terry A."/>
            <person name="Torto-Alalibo T.A."/>
            <person name="Win J."/>
            <person name="Xu Z."/>
            <person name="Zhang H."/>
            <person name="Grigoriev I.V."/>
            <person name="Rokhsar D.S."/>
            <person name="Boore J.L."/>
        </authorList>
    </citation>
    <scope>NUCLEOTIDE SEQUENCE [LARGE SCALE GENOMIC DNA]</scope>
    <source>
        <strain evidence="2 3">P6497</strain>
    </source>
</reference>
<dbReference type="KEGG" id="psoj:PHYSODRAFT_498376"/>
<dbReference type="OMA" id="IAAVEMW"/>
<evidence type="ECO:0000313" key="3">
    <source>
        <dbReference type="Proteomes" id="UP000002640"/>
    </source>
</evidence>
<organism evidence="2 3">
    <name type="scientific">Phytophthora sojae (strain P6497)</name>
    <name type="common">Soybean stem and root rot agent</name>
    <name type="synonym">Phytophthora megasperma f. sp. glycines</name>
    <dbReference type="NCBI Taxonomy" id="1094619"/>
    <lineage>
        <taxon>Eukaryota</taxon>
        <taxon>Sar</taxon>
        <taxon>Stramenopiles</taxon>
        <taxon>Oomycota</taxon>
        <taxon>Peronosporomycetes</taxon>
        <taxon>Peronosporales</taxon>
        <taxon>Peronosporaceae</taxon>
        <taxon>Phytophthora</taxon>
    </lineage>
</organism>
<feature type="non-terminal residue" evidence="2">
    <location>
        <position position="234"/>
    </location>
</feature>
<keyword evidence="1" id="KW-1133">Transmembrane helix</keyword>
<dbReference type="GeneID" id="20657555"/>
<evidence type="ECO:0000313" key="2">
    <source>
        <dbReference type="EMBL" id="EGZ17460.1"/>
    </source>
</evidence>
<dbReference type="Proteomes" id="UP000002640">
    <property type="component" value="Unassembled WGS sequence"/>
</dbReference>
<feature type="transmembrane region" description="Helical" evidence="1">
    <location>
        <begin position="90"/>
        <end position="112"/>
    </location>
</feature>
<keyword evidence="1" id="KW-0472">Membrane</keyword>